<proteinExistence type="predicted"/>
<reference evidence="1 2" key="1">
    <citation type="submission" date="2017-05" db="EMBL/GenBank/DDBJ databases">
        <authorList>
            <person name="Varghese N."/>
            <person name="Submissions S."/>
        </authorList>
    </citation>
    <scope>NUCLEOTIDE SEQUENCE [LARGE SCALE GENOMIC DNA]</scope>
    <source>
        <strain evidence="1 2">DSM 27040</strain>
    </source>
</reference>
<dbReference type="EMBL" id="FXTB01000002">
    <property type="protein sequence ID" value="SMO52309.1"/>
    <property type="molecule type" value="Genomic_DNA"/>
</dbReference>
<dbReference type="RefSeq" id="WP_142532534.1">
    <property type="nucleotide sequence ID" value="NZ_FXTB01000002.1"/>
</dbReference>
<evidence type="ECO:0000313" key="2">
    <source>
        <dbReference type="Proteomes" id="UP000319040"/>
    </source>
</evidence>
<organism evidence="1 2">
    <name type="scientific">Saccharicrinis carchari</name>
    <dbReference type="NCBI Taxonomy" id="1168039"/>
    <lineage>
        <taxon>Bacteria</taxon>
        <taxon>Pseudomonadati</taxon>
        <taxon>Bacteroidota</taxon>
        <taxon>Bacteroidia</taxon>
        <taxon>Marinilabiliales</taxon>
        <taxon>Marinilabiliaceae</taxon>
        <taxon>Saccharicrinis</taxon>
    </lineage>
</organism>
<protein>
    <submittedName>
        <fullName evidence="1">Zinc-or iron-chelating domain-containing protein</fullName>
    </submittedName>
</protein>
<dbReference type="InterPro" id="IPR005358">
    <property type="entry name" value="Puta_zinc/iron-chelating_dom"/>
</dbReference>
<dbReference type="Pfam" id="PF03692">
    <property type="entry name" value="CxxCxxCC"/>
    <property type="match status" value="1"/>
</dbReference>
<keyword evidence="2" id="KW-1185">Reference proteome</keyword>
<name>A0A521BYP1_SACCC</name>
<gene>
    <name evidence="1" type="ORF">SAMN06265379_102233</name>
</gene>
<evidence type="ECO:0000313" key="1">
    <source>
        <dbReference type="EMBL" id="SMO52309.1"/>
    </source>
</evidence>
<dbReference type="OrthoDB" id="9810361at2"/>
<dbReference type="AlphaFoldDB" id="A0A521BYP1"/>
<accession>A0A521BYP1</accession>
<dbReference type="Proteomes" id="UP000319040">
    <property type="component" value="Unassembled WGS sequence"/>
</dbReference>
<sequence>MLDEDNCARGNNEKENNLSFYRDGYTIAATRITDFSSLTPLFKAMQELYTAISILTQSFGQRTHRQNKPIACKKGCSWCCFQPVYITTQEALLLYEYILNAFEPAQIKNIQDRAEKKLAKTKNLSEEKKQQIIHACPFLVDNSCSVYSVRPMACRIYLSQDEGTCKKKYDNPGCKTVVPALFDFPLKTGRYLNEGFVAFLKSKNKTMEEMTIEAFMVKLFNQPDYSAKWLTQNSAWNK</sequence>